<evidence type="ECO:0000259" key="1">
    <source>
        <dbReference type="SMART" id="SM00849"/>
    </source>
</evidence>
<dbReference type="InterPro" id="IPR050662">
    <property type="entry name" value="Sec-metab_biosynth-thioest"/>
</dbReference>
<dbReference type="InterPro" id="IPR036866">
    <property type="entry name" value="RibonucZ/Hydroxyglut_hydro"/>
</dbReference>
<keyword evidence="3" id="KW-1185">Reference proteome</keyword>
<accession>A0ABY5DZG5</accession>
<organism evidence="2 3">
    <name type="scientific">Paraconexibacter antarcticus</name>
    <dbReference type="NCBI Taxonomy" id="2949664"/>
    <lineage>
        <taxon>Bacteria</taxon>
        <taxon>Bacillati</taxon>
        <taxon>Actinomycetota</taxon>
        <taxon>Thermoleophilia</taxon>
        <taxon>Solirubrobacterales</taxon>
        <taxon>Paraconexibacteraceae</taxon>
        <taxon>Paraconexibacter</taxon>
    </lineage>
</organism>
<evidence type="ECO:0000313" key="3">
    <source>
        <dbReference type="Proteomes" id="UP001056035"/>
    </source>
</evidence>
<dbReference type="EMBL" id="CP098502">
    <property type="protein sequence ID" value="UTI66232.1"/>
    <property type="molecule type" value="Genomic_DNA"/>
</dbReference>
<dbReference type="Pfam" id="PF00753">
    <property type="entry name" value="Lactamase_B"/>
    <property type="match status" value="1"/>
</dbReference>
<sequence>MTFQAADPPADVVRIAMPTPWAVGVVNAYLLLGEPLTLVDAGPRTPAALAALQAGAASVGIRLEDIELLVLTHQHQDHIGAAAELVRRSGARVAAFAPLAEELHDLPAALSRQHDYMSRVIVRHGMPSAEITARRRRQDSDRQYAESVAIDVRLRDGDVLQAGGRRLTVYHRPGHSPSDIILHDPGDGVLVVGDHLLPKVSSNPIAHLPLGARDVESAADERTRPRPLLDYLASLAGTRELTVSVALPGHGPVFSDLPTLIDARVAMHHQRAAEILAALQIEPRAARDLVDVLWTDLPPDLTYLAMTEVIAHLDLLGHQGAIVADAEAGVIRSRAACPRHAHPCK</sequence>
<proteinExistence type="predicted"/>
<reference evidence="2 3" key="1">
    <citation type="submission" date="2022-06" db="EMBL/GenBank/DDBJ databases">
        <title>Paraconexibacter antarcticus.</title>
        <authorList>
            <person name="Kim C.S."/>
        </authorList>
    </citation>
    <scope>NUCLEOTIDE SEQUENCE [LARGE SCALE GENOMIC DNA]</scope>
    <source>
        <strain evidence="2 3">02-257</strain>
    </source>
</reference>
<dbReference type="Gene3D" id="3.60.15.10">
    <property type="entry name" value="Ribonuclease Z/Hydroxyacylglutathione hydrolase-like"/>
    <property type="match status" value="1"/>
</dbReference>
<dbReference type="SUPFAM" id="SSF56281">
    <property type="entry name" value="Metallo-hydrolase/oxidoreductase"/>
    <property type="match status" value="1"/>
</dbReference>
<evidence type="ECO:0000313" key="2">
    <source>
        <dbReference type="EMBL" id="UTI66232.1"/>
    </source>
</evidence>
<dbReference type="Proteomes" id="UP001056035">
    <property type="component" value="Chromosome"/>
</dbReference>
<feature type="domain" description="Metallo-beta-lactamase" evidence="1">
    <location>
        <begin position="25"/>
        <end position="250"/>
    </location>
</feature>
<dbReference type="RefSeq" id="WP_254572907.1">
    <property type="nucleotide sequence ID" value="NZ_CP098502.1"/>
</dbReference>
<dbReference type="PANTHER" id="PTHR23131:SF4">
    <property type="entry name" value="METALLO-BETA-LACTAMASE SUPERFAMILY POTEIN"/>
    <property type="match status" value="1"/>
</dbReference>
<dbReference type="SMART" id="SM00849">
    <property type="entry name" value="Lactamase_B"/>
    <property type="match status" value="1"/>
</dbReference>
<protein>
    <submittedName>
        <fullName evidence="2">MBL fold metallo-hydrolase</fullName>
    </submittedName>
</protein>
<dbReference type="PANTHER" id="PTHR23131">
    <property type="entry name" value="ENDORIBONUCLEASE LACTB2"/>
    <property type="match status" value="1"/>
</dbReference>
<name>A0ABY5DZG5_9ACTN</name>
<gene>
    <name evidence="2" type="ORF">NBH00_08495</name>
</gene>
<dbReference type="InterPro" id="IPR001279">
    <property type="entry name" value="Metallo-B-lactamas"/>
</dbReference>